<keyword evidence="2" id="KW-1185">Reference proteome</keyword>
<evidence type="ECO:0000313" key="1">
    <source>
        <dbReference type="EMBL" id="AXL21781.1"/>
    </source>
</evidence>
<dbReference type="KEGG" id="meg:DKB62_09520"/>
<dbReference type="RefSeq" id="WP_107196542.1">
    <property type="nucleotide sequence ID" value="NZ_CP029462.1"/>
</dbReference>
<protein>
    <submittedName>
        <fullName evidence="1">Uncharacterized protein</fullName>
    </submittedName>
</protein>
<evidence type="ECO:0000313" key="2">
    <source>
        <dbReference type="Proteomes" id="UP000254337"/>
    </source>
</evidence>
<dbReference type="AlphaFoldDB" id="A0A346B0Y8"/>
<dbReference type="Proteomes" id="UP000254337">
    <property type="component" value="Chromosome"/>
</dbReference>
<proteinExistence type="predicted"/>
<name>A0A346B0Y8_9FIRM</name>
<reference evidence="1 2" key="1">
    <citation type="submission" date="2018-05" db="EMBL/GenBank/DDBJ databases">
        <title>Complete genome sequence of Megasphaera sp. AJH120T, isolated from the ceca of a chicken.</title>
        <authorList>
            <person name="Maki J."/>
            <person name="Looft T."/>
        </authorList>
    </citation>
    <scope>NUCLEOTIDE SEQUENCE [LARGE SCALE GENOMIC DNA]</scope>
    <source>
        <strain evidence="1 2">AJH120</strain>
    </source>
</reference>
<sequence length="169" mass="19481">MKKGVYHKDKYTFSGMLSDEALWTFEFFSKSLADTLSDYLDVMEENHLCIPADDADELFDMLEDISADLRDDYHADCLQLGRFRKNILAFYDLAFSLCSDLEDDLSDAPLEAVYYSQVFVQGLKHFLPVMLQSLLMDLPESQKLQQFIEQIQRDFSGLAPLDIHGSRLN</sequence>
<gene>
    <name evidence="1" type="ORF">DKB62_09520</name>
</gene>
<accession>A0A346B0Y8</accession>
<organism evidence="1 2">
    <name type="scientific">Megasphaera stantonii</name>
    <dbReference type="NCBI Taxonomy" id="2144175"/>
    <lineage>
        <taxon>Bacteria</taxon>
        <taxon>Bacillati</taxon>
        <taxon>Bacillota</taxon>
        <taxon>Negativicutes</taxon>
        <taxon>Veillonellales</taxon>
        <taxon>Veillonellaceae</taxon>
        <taxon>Megasphaera</taxon>
    </lineage>
</organism>
<dbReference type="EMBL" id="CP029462">
    <property type="protein sequence ID" value="AXL21781.1"/>
    <property type="molecule type" value="Genomic_DNA"/>
</dbReference>